<name>A0A813JSN9_POLGL</name>
<organism evidence="2 3">
    <name type="scientific">Polarella glacialis</name>
    <name type="common">Dinoflagellate</name>
    <dbReference type="NCBI Taxonomy" id="89957"/>
    <lineage>
        <taxon>Eukaryota</taxon>
        <taxon>Sar</taxon>
        <taxon>Alveolata</taxon>
        <taxon>Dinophyceae</taxon>
        <taxon>Suessiales</taxon>
        <taxon>Suessiaceae</taxon>
        <taxon>Polarella</taxon>
    </lineage>
</organism>
<protein>
    <submittedName>
        <fullName evidence="2">Uncharacterized protein</fullName>
    </submittedName>
</protein>
<feature type="compositionally biased region" description="Low complexity" evidence="1">
    <location>
        <begin position="66"/>
        <end position="81"/>
    </location>
</feature>
<comment type="caution">
    <text evidence="2">The sequence shown here is derived from an EMBL/GenBank/DDBJ whole genome shotgun (WGS) entry which is preliminary data.</text>
</comment>
<dbReference type="Proteomes" id="UP000626109">
    <property type="component" value="Unassembled WGS sequence"/>
</dbReference>
<proteinExistence type="predicted"/>
<gene>
    <name evidence="2" type="ORF">PGLA2088_LOCUS25981</name>
</gene>
<reference evidence="2" key="1">
    <citation type="submission" date="2021-02" db="EMBL/GenBank/DDBJ databases">
        <authorList>
            <person name="Dougan E. K."/>
            <person name="Rhodes N."/>
            <person name="Thang M."/>
            <person name="Chan C."/>
        </authorList>
    </citation>
    <scope>NUCLEOTIDE SEQUENCE</scope>
</reference>
<evidence type="ECO:0000313" key="3">
    <source>
        <dbReference type="Proteomes" id="UP000626109"/>
    </source>
</evidence>
<dbReference type="EMBL" id="CAJNNW010026910">
    <property type="protein sequence ID" value="CAE8688567.1"/>
    <property type="molecule type" value="Genomic_DNA"/>
</dbReference>
<dbReference type="AlphaFoldDB" id="A0A813JSN9"/>
<feature type="region of interest" description="Disordered" evidence="1">
    <location>
        <begin position="1"/>
        <end position="86"/>
    </location>
</feature>
<evidence type="ECO:0000256" key="1">
    <source>
        <dbReference type="SAM" id="MobiDB-lite"/>
    </source>
</evidence>
<accession>A0A813JSN9</accession>
<sequence length="337" mass="36669">MTGARAGKAASKNATGEDQAADAPCDPNVAKRKLFAAPPEHGSATSSPLKDKLEKLRRFTGRSVDETAATAVGSAASSSGPSEPPSDLLLAALGDISTKLDKMALKSDIDDLRADITKQTKLSIAEAIDPLKDEMADLKDRVITLESRPCTSTSSAPQTTSKEIAELRRSLNEVDPALKRASFLDWPVAISAEQRLQEMQTFMAVNFPTTPVEFGNKFIGPYSDRKLSGSSWVEFRNKEAAANFLNKLKTSNSDLVVNGTSIQIKPAQTKLKSTRNYAMRKAFELIKACPTSLNKNVEIDWNMPVRKVTVDSVDAFTQHKNDIHGTFHAPFQSLEMP</sequence>
<evidence type="ECO:0000313" key="2">
    <source>
        <dbReference type="EMBL" id="CAE8688567.1"/>
    </source>
</evidence>